<gene>
    <name evidence="13" type="ORF">MHYMCMPASI_00757</name>
</gene>
<keyword evidence="7 12" id="KW-1133">Transmembrane helix</keyword>
<evidence type="ECO:0000256" key="8">
    <source>
        <dbReference type="ARBA" id="ARBA00023027"/>
    </source>
</evidence>
<keyword evidence="6" id="KW-1278">Translocase</keyword>
<feature type="transmembrane region" description="Helical" evidence="12">
    <location>
        <begin position="43"/>
        <end position="62"/>
    </location>
</feature>
<dbReference type="Gene3D" id="1.10.287.3510">
    <property type="match status" value="1"/>
</dbReference>
<keyword evidence="4" id="KW-0813">Transport</keyword>
<name>A0A8S4C1J3_9ACAR</name>
<evidence type="ECO:0000256" key="2">
    <source>
        <dbReference type="ARBA" id="ARBA00010519"/>
    </source>
</evidence>
<comment type="caution">
    <text evidence="13">The sequence shown here is derived from an EMBL/GenBank/DDBJ whole genome shotgun (WGS) entry which is preliminary data.</text>
</comment>
<reference evidence="13" key="1">
    <citation type="submission" date="2021-06" db="EMBL/GenBank/DDBJ databases">
        <authorList>
            <person name="Nardi T."/>
            <person name="Nardi T."/>
        </authorList>
    </citation>
    <scope>NUCLEOTIDE SEQUENCE</scope>
</reference>
<evidence type="ECO:0000256" key="3">
    <source>
        <dbReference type="ARBA" id="ARBA00016612"/>
    </source>
</evidence>
<evidence type="ECO:0000256" key="5">
    <source>
        <dbReference type="ARBA" id="ARBA00022692"/>
    </source>
</evidence>
<keyword evidence="9 12" id="KW-0472">Membrane</keyword>
<dbReference type="InterPro" id="IPR039428">
    <property type="entry name" value="NUOK/Mnh_C1-like"/>
</dbReference>
<feature type="transmembrane region" description="Helical" evidence="12">
    <location>
        <begin position="12"/>
        <end position="31"/>
    </location>
</feature>
<comment type="catalytic activity">
    <reaction evidence="11">
        <text>a ubiquinone + NADH + 5 H(+)(in) = a ubiquinol + NAD(+) + 4 H(+)(out)</text>
        <dbReference type="Rhea" id="RHEA:29091"/>
        <dbReference type="Rhea" id="RHEA-COMP:9565"/>
        <dbReference type="Rhea" id="RHEA-COMP:9566"/>
        <dbReference type="ChEBI" id="CHEBI:15378"/>
        <dbReference type="ChEBI" id="CHEBI:16389"/>
        <dbReference type="ChEBI" id="CHEBI:17976"/>
        <dbReference type="ChEBI" id="CHEBI:57540"/>
        <dbReference type="ChEBI" id="CHEBI:57945"/>
        <dbReference type="EC" id="7.1.1.2"/>
    </reaction>
</comment>
<evidence type="ECO:0000256" key="11">
    <source>
        <dbReference type="ARBA" id="ARBA00049551"/>
    </source>
</evidence>
<dbReference type="HAMAP" id="MF_01456">
    <property type="entry name" value="NDH1_NuoK"/>
    <property type="match status" value="1"/>
</dbReference>
<dbReference type="NCBIfam" id="NF004321">
    <property type="entry name" value="PRK05715.1-3"/>
    <property type="match status" value="1"/>
</dbReference>
<evidence type="ECO:0000256" key="10">
    <source>
        <dbReference type="ARBA" id="ARBA00031586"/>
    </source>
</evidence>
<dbReference type="NCBIfam" id="NF004320">
    <property type="entry name" value="PRK05715.1-2"/>
    <property type="match status" value="1"/>
</dbReference>
<keyword evidence="5 12" id="KW-0812">Transmembrane</keyword>
<dbReference type="PANTHER" id="PTHR11434:SF21">
    <property type="entry name" value="NADH DEHYDROGENASE SUBUNIT 4L-RELATED"/>
    <property type="match status" value="1"/>
</dbReference>
<dbReference type="FunFam" id="1.10.287.3510:FF:000001">
    <property type="entry name" value="NADH-quinone oxidoreductase subunit K"/>
    <property type="match status" value="1"/>
</dbReference>
<dbReference type="Pfam" id="PF00420">
    <property type="entry name" value="Oxidored_q2"/>
    <property type="match status" value="1"/>
</dbReference>
<dbReference type="EMBL" id="CAJVAF010000304">
    <property type="protein sequence ID" value="CAG7594334.1"/>
    <property type="molecule type" value="Genomic_DNA"/>
</dbReference>
<evidence type="ECO:0000256" key="6">
    <source>
        <dbReference type="ARBA" id="ARBA00022967"/>
    </source>
</evidence>
<evidence type="ECO:0000256" key="4">
    <source>
        <dbReference type="ARBA" id="ARBA00022448"/>
    </source>
</evidence>
<dbReference type="GO" id="GO:0042773">
    <property type="term" value="P:ATP synthesis coupled electron transport"/>
    <property type="evidence" value="ECO:0007669"/>
    <property type="project" value="InterPro"/>
</dbReference>
<evidence type="ECO:0000256" key="7">
    <source>
        <dbReference type="ARBA" id="ARBA00022989"/>
    </source>
</evidence>
<feature type="transmembrane region" description="Helical" evidence="12">
    <location>
        <begin position="68"/>
        <end position="88"/>
    </location>
</feature>
<dbReference type="GO" id="GO:0008137">
    <property type="term" value="F:NADH dehydrogenase (ubiquinone) activity"/>
    <property type="evidence" value="ECO:0007669"/>
    <property type="project" value="UniProtKB-EC"/>
</dbReference>
<sequence>MNYNVVGDISIINYITVSGALFMIGACGILTNRQNMISILMSIELMLLAVNINFVAFSSYIGDLSGQIFTIFILTVAAAEAAIGLAIIMQFFRYKGTIEIGNANEMKG</sequence>
<evidence type="ECO:0000256" key="1">
    <source>
        <dbReference type="ARBA" id="ARBA00004141"/>
    </source>
</evidence>
<dbReference type="InterPro" id="IPR001133">
    <property type="entry name" value="NADH_UbQ_OxRdtase_chain4L/K"/>
</dbReference>
<dbReference type="Proteomes" id="UP000837675">
    <property type="component" value="Unassembled WGS sequence"/>
</dbReference>
<evidence type="ECO:0000313" key="14">
    <source>
        <dbReference type="Proteomes" id="UP000837675"/>
    </source>
</evidence>
<dbReference type="GO" id="GO:0016651">
    <property type="term" value="F:oxidoreductase activity, acting on NAD(P)H"/>
    <property type="evidence" value="ECO:0007669"/>
    <property type="project" value="InterPro"/>
</dbReference>
<evidence type="ECO:0000256" key="9">
    <source>
        <dbReference type="ARBA" id="ARBA00023136"/>
    </source>
</evidence>
<evidence type="ECO:0000256" key="12">
    <source>
        <dbReference type="SAM" id="Phobius"/>
    </source>
</evidence>
<protein>
    <recommendedName>
        <fullName evidence="3">NADH-ubiquinone oxidoreductase chain 4L</fullName>
    </recommendedName>
    <alternativeName>
        <fullName evidence="10">NADH dehydrogenase subunit 4L</fullName>
    </alternativeName>
</protein>
<dbReference type="AlphaFoldDB" id="A0A8S4C1J3"/>
<comment type="similarity">
    <text evidence="2">Belongs to the complex I subunit 4L family.</text>
</comment>
<accession>A0A8S4C1J3</accession>
<dbReference type="NCBIfam" id="NF004323">
    <property type="entry name" value="PRK05715.1-5"/>
    <property type="match status" value="1"/>
</dbReference>
<keyword evidence="8" id="KW-0520">NAD</keyword>
<comment type="subcellular location">
    <subcellularLocation>
        <location evidence="1">Membrane</location>
        <topology evidence="1">Multi-pass membrane protein</topology>
    </subcellularLocation>
</comment>
<keyword evidence="14" id="KW-1185">Reference proteome</keyword>
<dbReference type="GO" id="GO:0030964">
    <property type="term" value="C:NADH dehydrogenase complex"/>
    <property type="evidence" value="ECO:0007669"/>
    <property type="project" value="TreeGrafter"/>
</dbReference>
<evidence type="ECO:0000313" key="13">
    <source>
        <dbReference type="EMBL" id="CAG7594334.1"/>
    </source>
</evidence>
<organism evidence="13 14">
    <name type="scientific">Hyalomma marginatum</name>
    <dbReference type="NCBI Taxonomy" id="34627"/>
    <lineage>
        <taxon>Eukaryota</taxon>
        <taxon>Metazoa</taxon>
        <taxon>Ecdysozoa</taxon>
        <taxon>Arthropoda</taxon>
        <taxon>Chelicerata</taxon>
        <taxon>Arachnida</taxon>
        <taxon>Acari</taxon>
        <taxon>Parasitiformes</taxon>
        <taxon>Ixodida</taxon>
        <taxon>Ixodoidea</taxon>
        <taxon>Ixodidae</taxon>
        <taxon>Hyalomminae</taxon>
        <taxon>Hyalomma</taxon>
    </lineage>
</organism>
<proteinExistence type="inferred from homology"/>
<dbReference type="PANTHER" id="PTHR11434">
    <property type="entry name" value="NADH-UBIQUINONE OXIDOREDUCTASE SUBUNIT ND4L"/>
    <property type="match status" value="1"/>
</dbReference>